<gene>
    <name evidence="1" type="ORF">SPI_03136</name>
</gene>
<accession>A0A167X3P2</accession>
<comment type="caution">
    <text evidence="1">The sequence shown here is derived from an EMBL/GenBank/DDBJ whole genome shotgun (WGS) entry which is preliminary data.</text>
</comment>
<dbReference type="AlphaFoldDB" id="A0A167X3P2"/>
<sequence length="686" mass="76602">MGGCQIQHWLHTGEFLLRADDDNSTKGPSPTTIDDYDAYHQDPESVTSASSTVPSVLVGADDDPLLPTRADIERVYYSGQATWRSFVDEAEALPRHGFPAVFGDPYLLLADVPALPPKLPKVRVLTGQPLWHVPDVEPPPSTVQPPLQQTDTNHVHGVTRDPPSLDMQYRYGVRKHLRIAVPRPVELRTSPTSSRPPCATPLTSPASGLLILTLGWSYILSVQLLEMQGRAVSYHDAHVLRPQTAASAARCHREGFVVLDLSGDALSAELVRWICAILAPKAAWGPVDGRDGPPWAAHCPTELRFAVVSDDAEREADGKPPPPPPRAAAATELLIEFCSLFGLGLSETEQAHRILPPTAAFLAALMLPFTSVSGLQPQFAIPKLRRRRAGKNSYGRGLLASRLRQYTADARYFMTLSLDQYGIGSILWSVFWQPNIPCNLVSAWFGATIAVLGPILASRDLPKLVRVFATRRPRAAMWWLGLSMLGDLAVLDWIPRYMDELYERQGYGTLNEPDPTAAVWTSTPHSYLDDPHQRAYPDAAEPVALYDLLRHRYNFRLQETVYLAWRPFGSVPRAAIEPELWPWLERGLPRRYVTWVWWLQSKAGMVCYPQAGFRTDTGRCKPNVPDRLELATRTKGEDDMPQLKLHASRTMTAWMLSRSKEHVGGDTDMTVVDVNKHKWLRGYYGF</sequence>
<protein>
    <submittedName>
        <fullName evidence="1">Uncharacterized protein</fullName>
    </submittedName>
</protein>
<organism evidence="1 2">
    <name type="scientific">Niveomyces insectorum RCEF 264</name>
    <dbReference type="NCBI Taxonomy" id="1081102"/>
    <lineage>
        <taxon>Eukaryota</taxon>
        <taxon>Fungi</taxon>
        <taxon>Dikarya</taxon>
        <taxon>Ascomycota</taxon>
        <taxon>Pezizomycotina</taxon>
        <taxon>Sordariomycetes</taxon>
        <taxon>Hypocreomycetidae</taxon>
        <taxon>Hypocreales</taxon>
        <taxon>Cordycipitaceae</taxon>
        <taxon>Niveomyces</taxon>
    </lineage>
</organism>
<proteinExistence type="predicted"/>
<evidence type="ECO:0000313" key="1">
    <source>
        <dbReference type="EMBL" id="OAA64489.1"/>
    </source>
</evidence>
<name>A0A167X3P2_9HYPO</name>
<dbReference type="EMBL" id="AZHD01000004">
    <property type="protein sequence ID" value="OAA64489.1"/>
    <property type="molecule type" value="Genomic_DNA"/>
</dbReference>
<dbReference type="Proteomes" id="UP000076874">
    <property type="component" value="Unassembled WGS sequence"/>
</dbReference>
<keyword evidence="2" id="KW-1185">Reference proteome</keyword>
<evidence type="ECO:0000313" key="2">
    <source>
        <dbReference type="Proteomes" id="UP000076874"/>
    </source>
</evidence>
<dbReference type="OrthoDB" id="3549294at2759"/>
<reference evidence="1 2" key="1">
    <citation type="journal article" date="2016" name="Genome Biol. Evol.">
        <title>Divergent and convergent evolution of fungal pathogenicity.</title>
        <authorList>
            <person name="Shang Y."/>
            <person name="Xiao G."/>
            <person name="Zheng P."/>
            <person name="Cen K."/>
            <person name="Zhan S."/>
            <person name="Wang C."/>
        </authorList>
    </citation>
    <scope>NUCLEOTIDE SEQUENCE [LARGE SCALE GENOMIC DNA]</scope>
    <source>
        <strain evidence="1 2">RCEF 264</strain>
    </source>
</reference>